<organism evidence="1 2">
    <name type="scientific">Knipowitschia caucasica</name>
    <name type="common">Caucasian dwarf goby</name>
    <name type="synonym">Pomatoschistus caucasicus</name>
    <dbReference type="NCBI Taxonomy" id="637954"/>
    <lineage>
        <taxon>Eukaryota</taxon>
        <taxon>Metazoa</taxon>
        <taxon>Chordata</taxon>
        <taxon>Craniata</taxon>
        <taxon>Vertebrata</taxon>
        <taxon>Euteleostomi</taxon>
        <taxon>Actinopterygii</taxon>
        <taxon>Neopterygii</taxon>
        <taxon>Teleostei</taxon>
        <taxon>Neoteleostei</taxon>
        <taxon>Acanthomorphata</taxon>
        <taxon>Gobiaria</taxon>
        <taxon>Gobiiformes</taxon>
        <taxon>Gobioidei</taxon>
        <taxon>Gobiidae</taxon>
        <taxon>Gobiinae</taxon>
        <taxon>Knipowitschia</taxon>
    </lineage>
</organism>
<dbReference type="Proteomes" id="UP001497482">
    <property type="component" value="Chromosome 3"/>
</dbReference>
<dbReference type="AlphaFoldDB" id="A0AAV2LII5"/>
<keyword evidence="2" id="KW-1185">Reference proteome</keyword>
<name>A0AAV2LII5_KNICA</name>
<sequence length="81" mass="7863">MGVWGWKQGGCRVGGGEVKSRYDEKAGKGAVALGGLGVKSGGRGGGVGGAGVEQRECPLGSRVRDSHSSVMACSTGALGAG</sequence>
<dbReference type="EMBL" id="OZ035825">
    <property type="protein sequence ID" value="CAL1600985.1"/>
    <property type="molecule type" value="Genomic_DNA"/>
</dbReference>
<protein>
    <submittedName>
        <fullName evidence="1">Uncharacterized protein</fullName>
    </submittedName>
</protein>
<reference evidence="1 2" key="1">
    <citation type="submission" date="2024-04" db="EMBL/GenBank/DDBJ databases">
        <authorList>
            <person name="Waldvogel A.-M."/>
            <person name="Schoenle A."/>
        </authorList>
    </citation>
    <scope>NUCLEOTIDE SEQUENCE [LARGE SCALE GENOMIC DNA]</scope>
</reference>
<evidence type="ECO:0000313" key="2">
    <source>
        <dbReference type="Proteomes" id="UP001497482"/>
    </source>
</evidence>
<gene>
    <name evidence="1" type="ORF">KC01_LOCUS29039</name>
</gene>
<accession>A0AAV2LII5</accession>
<proteinExistence type="predicted"/>
<evidence type="ECO:0000313" key="1">
    <source>
        <dbReference type="EMBL" id="CAL1600985.1"/>
    </source>
</evidence>